<reference evidence="3" key="1">
    <citation type="journal article" date="2023" name="Mar. Drugs">
        <title>Gemmata algarum, a Novel Planctomycete Isolated from an Algal Mat, Displays Antimicrobial Activity.</title>
        <authorList>
            <person name="Kumar G."/>
            <person name="Kallscheuer N."/>
            <person name="Kashif M."/>
            <person name="Ahamad S."/>
            <person name="Jagadeeshwari U."/>
            <person name="Pannikurungottu S."/>
            <person name="Haufschild T."/>
            <person name="Kabuu M."/>
            <person name="Sasikala C."/>
            <person name="Jogler C."/>
            <person name="Ramana C."/>
        </authorList>
    </citation>
    <scope>NUCLEOTIDE SEQUENCE [LARGE SCALE GENOMIC DNA]</scope>
    <source>
        <strain evidence="3">JC673</strain>
    </source>
</reference>
<name>A0ABU5F5B9_9BACT</name>
<dbReference type="Gene3D" id="3.60.15.10">
    <property type="entry name" value="Ribonuclease Z/Hydroxyacylglutathione hydrolase-like"/>
    <property type="match status" value="1"/>
</dbReference>
<accession>A0ABU5F5B9</accession>
<dbReference type="Pfam" id="PF00753">
    <property type="entry name" value="Lactamase_B"/>
    <property type="match status" value="1"/>
</dbReference>
<sequence length="300" mass="31648">MQPAADVFRVPLSIVNAYLIGPPLAADRGWVLVDAGLSISRAAIVTAAAAAFGPRSRPAAIVLTHGHFDHVGSVEALAELWDAPVYAHPLELPYLTGRSDYPPPDPAVGGGAMALVSPLYSRRGIDLSSRVRALPDNGAVPHLPDWQWVHTPGHTPGHVSLFCAEDRTLVAGDAFVTTKQESLLAALLKPEVVHGPPAYFTTDWEAAGASVRTLASLRPEVAATGHGVPMRGRVLREQLDRLARDFDRRAVPVDGRYVRRPAVADVRGVRYVPPPVFPPAAVLLAVGAGAVVGALTASGD</sequence>
<dbReference type="InterPro" id="IPR036866">
    <property type="entry name" value="RibonucZ/Hydroxyglut_hydro"/>
</dbReference>
<dbReference type="RefSeq" id="WP_320688271.1">
    <property type="nucleotide sequence ID" value="NZ_JAXBLV010000202.1"/>
</dbReference>
<comment type="caution">
    <text evidence="2">The sequence shown here is derived from an EMBL/GenBank/DDBJ whole genome shotgun (WGS) entry which is preliminary data.</text>
</comment>
<organism evidence="2 3">
    <name type="scientific">Gemmata algarum</name>
    <dbReference type="NCBI Taxonomy" id="2975278"/>
    <lineage>
        <taxon>Bacteria</taxon>
        <taxon>Pseudomonadati</taxon>
        <taxon>Planctomycetota</taxon>
        <taxon>Planctomycetia</taxon>
        <taxon>Gemmatales</taxon>
        <taxon>Gemmataceae</taxon>
        <taxon>Gemmata</taxon>
    </lineage>
</organism>
<keyword evidence="3" id="KW-1185">Reference proteome</keyword>
<dbReference type="CDD" id="cd07721">
    <property type="entry name" value="yflN-like_MBL-fold"/>
    <property type="match status" value="1"/>
</dbReference>
<evidence type="ECO:0000313" key="2">
    <source>
        <dbReference type="EMBL" id="MDY3561930.1"/>
    </source>
</evidence>
<dbReference type="EMBL" id="JAXBLV010000202">
    <property type="protein sequence ID" value="MDY3561930.1"/>
    <property type="molecule type" value="Genomic_DNA"/>
</dbReference>
<proteinExistence type="predicted"/>
<evidence type="ECO:0000259" key="1">
    <source>
        <dbReference type="SMART" id="SM00849"/>
    </source>
</evidence>
<dbReference type="SMART" id="SM00849">
    <property type="entry name" value="Lactamase_B"/>
    <property type="match status" value="1"/>
</dbReference>
<dbReference type="Proteomes" id="UP001272242">
    <property type="component" value="Unassembled WGS sequence"/>
</dbReference>
<dbReference type="InterPro" id="IPR050855">
    <property type="entry name" value="NDM-1-like"/>
</dbReference>
<dbReference type="PANTHER" id="PTHR42951">
    <property type="entry name" value="METALLO-BETA-LACTAMASE DOMAIN-CONTAINING"/>
    <property type="match status" value="1"/>
</dbReference>
<dbReference type="PANTHER" id="PTHR42951:SF17">
    <property type="entry name" value="METALLO-BETA-LACTAMASE DOMAIN-CONTAINING PROTEIN"/>
    <property type="match status" value="1"/>
</dbReference>
<evidence type="ECO:0000313" key="3">
    <source>
        <dbReference type="Proteomes" id="UP001272242"/>
    </source>
</evidence>
<dbReference type="InterPro" id="IPR001279">
    <property type="entry name" value="Metallo-B-lactamas"/>
</dbReference>
<protein>
    <submittedName>
        <fullName evidence="2">MBL fold metallo-hydrolase</fullName>
    </submittedName>
</protein>
<feature type="domain" description="Metallo-beta-lactamase" evidence="1">
    <location>
        <begin position="14"/>
        <end position="226"/>
    </location>
</feature>
<dbReference type="SUPFAM" id="SSF56281">
    <property type="entry name" value="Metallo-hydrolase/oxidoreductase"/>
    <property type="match status" value="1"/>
</dbReference>
<gene>
    <name evidence="2" type="ORF">R5W23_003360</name>
</gene>